<sequence>MSWQGAPAQYSAFDPYVDLYQAEEKSNHEPMISSPEFVEDHGTRHRDNGARPSTSIKSRIYLWIVPLCTLIPIVALIVWLAASPNNTNVFSSFTGATIGGHLTQTQAKGIDFVCSAILAPALISGLNLLWFTCARVCAVNEAAPAVPLETLATVSTMSRGTYNVFEFWSLFKGRTWRLVGLAGIALFSAIGGSALGNMIAYEAFNEIGPSTTEYPLRLLRDSIIETPSLAIEYGFNPAEYISAAENVTNVLYGLEFGTTILDEEGGYIGLNATDTSMNSLDDSITSLYNVPGFRLSAECVPTTGAVVVSPGDQYVEMMVTANYSSSQPGFTLPHNTGLCIKTYFYFGGEEDAFTDLVASYAFPAWGATCGDVFNLVYLQNTNTSGTLPSPWGDVQPTHQNLSLTQVQSSGTFYSSVWTLQCAMYNQQGLLNYTRSSDLQWTIANSSFDNEKTVVSSYLSDWQQSSIGNWQAPQLGTALLGLREAPCDATSCNLDTSIEDGVKNYVYASGEITRIIYNIAAKNATRTAGHPEFFHNVTGSVNQQFYRITYVPLLLLLGLLGIIVAGLLTNTLMFAARGTVSWAWFRQVDILRLVVDAVGGRLRHEDEEEFARLQSASNRDVSGWASRYCVGYVKVLEEGNHERGDLGYDRMVTVRLVPKTGRQEVHDQKWASGVGMDELQEQPRKRFGWRRANKAD</sequence>
<feature type="transmembrane region" description="Helical" evidence="2">
    <location>
        <begin position="178"/>
        <end position="201"/>
    </location>
</feature>
<feature type="transmembrane region" description="Helical" evidence="2">
    <location>
        <begin position="110"/>
        <end position="131"/>
    </location>
</feature>
<gene>
    <name evidence="3" type="ORF">B0H16DRAFT_1711831</name>
</gene>
<proteinExistence type="predicted"/>
<feature type="transmembrane region" description="Helical" evidence="2">
    <location>
        <begin position="60"/>
        <end position="82"/>
    </location>
</feature>
<dbReference type="EMBL" id="JARKIB010000007">
    <property type="protein sequence ID" value="KAJ7778322.1"/>
    <property type="molecule type" value="Genomic_DNA"/>
</dbReference>
<keyword evidence="2" id="KW-0472">Membrane</keyword>
<dbReference type="Proteomes" id="UP001215598">
    <property type="component" value="Unassembled WGS sequence"/>
</dbReference>
<feature type="region of interest" description="Disordered" evidence="1">
    <location>
        <begin position="27"/>
        <end position="50"/>
    </location>
</feature>
<accession>A0AAD7K6T2</accession>
<organism evidence="3 4">
    <name type="scientific">Mycena metata</name>
    <dbReference type="NCBI Taxonomy" id="1033252"/>
    <lineage>
        <taxon>Eukaryota</taxon>
        <taxon>Fungi</taxon>
        <taxon>Dikarya</taxon>
        <taxon>Basidiomycota</taxon>
        <taxon>Agaricomycotina</taxon>
        <taxon>Agaricomycetes</taxon>
        <taxon>Agaricomycetidae</taxon>
        <taxon>Agaricales</taxon>
        <taxon>Marasmiineae</taxon>
        <taxon>Mycenaceae</taxon>
        <taxon>Mycena</taxon>
    </lineage>
</organism>
<name>A0AAD7K6T2_9AGAR</name>
<feature type="transmembrane region" description="Helical" evidence="2">
    <location>
        <begin position="549"/>
        <end position="575"/>
    </location>
</feature>
<feature type="compositionally biased region" description="Basic and acidic residues" evidence="1">
    <location>
        <begin position="38"/>
        <end position="49"/>
    </location>
</feature>
<evidence type="ECO:0000313" key="4">
    <source>
        <dbReference type="Proteomes" id="UP001215598"/>
    </source>
</evidence>
<evidence type="ECO:0000256" key="1">
    <source>
        <dbReference type="SAM" id="MobiDB-lite"/>
    </source>
</evidence>
<keyword evidence="2" id="KW-0812">Transmembrane</keyword>
<evidence type="ECO:0000256" key="2">
    <source>
        <dbReference type="SAM" id="Phobius"/>
    </source>
</evidence>
<comment type="caution">
    <text evidence="3">The sequence shown here is derived from an EMBL/GenBank/DDBJ whole genome shotgun (WGS) entry which is preliminary data.</text>
</comment>
<keyword evidence="2" id="KW-1133">Transmembrane helix</keyword>
<protein>
    <submittedName>
        <fullName evidence="3">Uncharacterized protein</fullName>
    </submittedName>
</protein>
<dbReference type="AlphaFoldDB" id="A0AAD7K6T2"/>
<keyword evidence="4" id="KW-1185">Reference proteome</keyword>
<reference evidence="3" key="1">
    <citation type="submission" date="2023-03" db="EMBL/GenBank/DDBJ databases">
        <title>Massive genome expansion in bonnet fungi (Mycena s.s.) driven by repeated elements and novel gene families across ecological guilds.</title>
        <authorList>
            <consortium name="Lawrence Berkeley National Laboratory"/>
            <person name="Harder C.B."/>
            <person name="Miyauchi S."/>
            <person name="Viragh M."/>
            <person name="Kuo A."/>
            <person name="Thoen E."/>
            <person name="Andreopoulos B."/>
            <person name="Lu D."/>
            <person name="Skrede I."/>
            <person name="Drula E."/>
            <person name="Henrissat B."/>
            <person name="Morin E."/>
            <person name="Kohler A."/>
            <person name="Barry K."/>
            <person name="LaButti K."/>
            <person name="Morin E."/>
            <person name="Salamov A."/>
            <person name="Lipzen A."/>
            <person name="Mereny Z."/>
            <person name="Hegedus B."/>
            <person name="Baldrian P."/>
            <person name="Stursova M."/>
            <person name="Weitz H."/>
            <person name="Taylor A."/>
            <person name="Grigoriev I.V."/>
            <person name="Nagy L.G."/>
            <person name="Martin F."/>
            <person name="Kauserud H."/>
        </authorList>
    </citation>
    <scope>NUCLEOTIDE SEQUENCE</scope>
    <source>
        <strain evidence="3">CBHHK182m</strain>
    </source>
</reference>
<evidence type="ECO:0000313" key="3">
    <source>
        <dbReference type="EMBL" id="KAJ7778322.1"/>
    </source>
</evidence>